<gene>
    <name evidence="1" type="ORF">A9Q84_21550</name>
</gene>
<sequence length="141" mass="16217">MICFEITDSSTPYILGSHTYKGNILTIGHSNSCTLIDPKSENLEMSLSKDKLYIENLRAGYFYKVNGKKISGKKVIAKGDVVNFSNITFTVLEFSYNHIDPITDIDNLYKKRIEESPELEEILSLIEKEFIHLEKIKYDEK</sequence>
<organism evidence="1 2">
    <name type="scientific">Halobacteriovorax marinus</name>
    <dbReference type="NCBI Taxonomy" id="97084"/>
    <lineage>
        <taxon>Bacteria</taxon>
        <taxon>Pseudomonadati</taxon>
        <taxon>Bdellovibrionota</taxon>
        <taxon>Bacteriovoracia</taxon>
        <taxon>Bacteriovoracales</taxon>
        <taxon>Halobacteriovoraceae</taxon>
        <taxon>Halobacteriovorax</taxon>
    </lineage>
</organism>
<evidence type="ECO:0000313" key="1">
    <source>
        <dbReference type="EMBL" id="OUR93092.1"/>
    </source>
</evidence>
<evidence type="ECO:0008006" key="3">
    <source>
        <dbReference type="Google" id="ProtNLM"/>
    </source>
</evidence>
<dbReference type="AlphaFoldDB" id="A0A1Y5F5R0"/>
<dbReference type="Proteomes" id="UP000196531">
    <property type="component" value="Unassembled WGS sequence"/>
</dbReference>
<name>A0A1Y5F5R0_9BACT</name>
<dbReference type="SUPFAM" id="SSF49879">
    <property type="entry name" value="SMAD/FHA domain"/>
    <property type="match status" value="1"/>
</dbReference>
<reference evidence="2" key="1">
    <citation type="journal article" date="2017" name="Proc. Natl. Acad. Sci. U.S.A.">
        <title>Simulation of Deepwater Horizon oil plume reveals substrate specialization within a complex community of hydrocarbon-degraders.</title>
        <authorList>
            <person name="Hu P."/>
            <person name="Dubinsky E.A."/>
            <person name="Probst A.J."/>
            <person name="Wang J."/>
            <person name="Sieber C.M.K."/>
            <person name="Tom L.M."/>
            <person name="Gardinali P."/>
            <person name="Banfield J.F."/>
            <person name="Atlas R.M."/>
            <person name="Andersen G.L."/>
        </authorList>
    </citation>
    <scope>NUCLEOTIDE SEQUENCE [LARGE SCALE GENOMIC DNA]</scope>
</reference>
<comment type="caution">
    <text evidence="1">The sequence shown here is derived from an EMBL/GenBank/DDBJ whole genome shotgun (WGS) entry which is preliminary data.</text>
</comment>
<dbReference type="EMBL" id="MAAO01000016">
    <property type="protein sequence ID" value="OUR93092.1"/>
    <property type="molecule type" value="Genomic_DNA"/>
</dbReference>
<dbReference type="InterPro" id="IPR008984">
    <property type="entry name" value="SMAD_FHA_dom_sf"/>
</dbReference>
<accession>A0A1Y5F5R0</accession>
<evidence type="ECO:0000313" key="2">
    <source>
        <dbReference type="Proteomes" id="UP000196531"/>
    </source>
</evidence>
<protein>
    <recommendedName>
        <fullName evidence="3">FHA domain-containing protein</fullName>
    </recommendedName>
</protein>
<proteinExistence type="predicted"/>